<dbReference type="UniPathway" id="UPA00060"/>
<evidence type="ECO:0000256" key="1">
    <source>
        <dbReference type="ARBA" id="ARBA00004948"/>
    </source>
</evidence>
<reference evidence="7 8" key="1">
    <citation type="submission" date="2020-04" db="EMBL/GenBank/DDBJ databases">
        <title>Paenibacillus algicola sp. nov., a novel marine bacterium producing alginate lyase.</title>
        <authorList>
            <person name="Huang H."/>
        </authorList>
    </citation>
    <scope>NUCLEOTIDE SEQUENCE [LARGE SCALE GENOMIC DNA]</scope>
    <source>
        <strain evidence="7 8">L7-75</strain>
    </source>
</reference>
<keyword evidence="2" id="KW-0784">Thiamine biosynthesis</keyword>
<evidence type="ECO:0000313" key="8">
    <source>
        <dbReference type="Proteomes" id="UP000565468"/>
    </source>
</evidence>
<comment type="catalytic activity">
    <reaction evidence="4">
        <text>glycine + O2 + H2O = glyoxylate + H2O2 + NH4(+)</text>
        <dbReference type="Rhea" id="RHEA:11532"/>
        <dbReference type="ChEBI" id="CHEBI:15377"/>
        <dbReference type="ChEBI" id="CHEBI:15379"/>
        <dbReference type="ChEBI" id="CHEBI:16240"/>
        <dbReference type="ChEBI" id="CHEBI:28938"/>
        <dbReference type="ChEBI" id="CHEBI:36655"/>
        <dbReference type="ChEBI" id="CHEBI:57305"/>
        <dbReference type="EC" id="1.4.3.19"/>
    </reaction>
</comment>
<comment type="pathway">
    <text evidence="1">Cofactor biosynthesis; thiamine diphosphate biosynthesis.</text>
</comment>
<dbReference type="AlphaFoldDB" id="A0A848M0H2"/>
<organism evidence="7 8">
    <name type="scientific">Paenibacillus lemnae</name>
    <dbReference type="NCBI Taxonomy" id="1330551"/>
    <lineage>
        <taxon>Bacteria</taxon>
        <taxon>Bacillati</taxon>
        <taxon>Bacillota</taxon>
        <taxon>Bacilli</taxon>
        <taxon>Bacillales</taxon>
        <taxon>Paenibacillaceae</taxon>
        <taxon>Paenibacillus</taxon>
    </lineage>
</organism>
<keyword evidence="3 7" id="KW-0560">Oxidoreductase</keyword>
<dbReference type="PANTHER" id="PTHR13847">
    <property type="entry name" value="SARCOSINE DEHYDROGENASE-RELATED"/>
    <property type="match status" value="1"/>
</dbReference>
<dbReference type="PROSITE" id="PS51257">
    <property type="entry name" value="PROKAR_LIPOPROTEIN"/>
    <property type="match status" value="1"/>
</dbReference>
<dbReference type="SUPFAM" id="SSF51905">
    <property type="entry name" value="FAD/NAD(P)-binding domain"/>
    <property type="match status" value="1"/>
</dbReference>
<dbReference type="InterPro" id="IPR012727">
    <property type="entry name" value="Gly_oxidase_ThiO"/>
</dbReference>
<name>A0A848M0H2_PAELE</name>
<dbReference type="InterPro" id="IPR006076">
    <property type="entry name" value="FAD-dep_OxRdtase"/>
</dbReference>
<dbReference type="NCBIfam" id="TIGR02352">
    <property type="entry name" value="thiamin_ThiO"/>
    <property type="match status" value="1"/>
</dbReference>
<dbReference type="GO" id="GO:0009229">
    <property type="term" value="P:thiamine diphosphate biosynthetic process"/>
    <property type="evidence" value="ECO:0007669"/>
    <property type="project" value="UniProtKB-UniPathway"/>
</dbReference>
<feature type="domain" description="FAD dependent oxidoreductase" evidence="6">
    <location>
        <begin position="5"/>
        <end position="351"/>
    </location>
</feature>
<proteinExistence type="predicted"/>
<gene>
    <name evidence="7" type="primary">thiO</name>
    <name evidence="7" type="ORF">HII30_00765</name>
</gene>
<evidence type="ECO:0000256" key="4">
    <source>
        <dbReference type="ARBA" id="ARBA00049872"/>
    </source>
</evidence>
<dbReference type="Pfam" id="PF01266">
    <property type="entry name" value="DAO"/>
    <property type="match status" value="1"/>
</dbReference>
<sequence>MKDLILVMGGGIIGLSCALELSRRGVNVRLLETGRCGGQASGAAAGMLAPYSENVEAPDEFFMLCRESLSLYPAWQQLVRECSGNSFEYTPSGSLYVAYHEADLLGLQSRMNWQRTCGSSAVILQGDDLFEAEPGLSRKALAALWTPEESHIYAPDFVTALKSACLSSGVDIQEELGALDLAAWEDHIEVQAASGEIFTGDQLVVCTGAWAGELSGKLGMRIPVQPIRGQICAYTWDAEQTPLNHMVFSSQGYLVQKANGTLVCGASEDIAGFDTSVTDRGIRRLLQWNKNVVPALEQAEPFHRWAGLRPSTLDGRPLIGRVPQAERVVFAAGHYRNGILLSPVTAKLAANCVEGRPLQAWQHAFRPDRFGVAAKVLRS</sequence>
<dbReference type="InterPro" id="IPR036188">
    <property type="entry name" value="FAD/NAD-bd_sf"/>
</dbReference>
<dbReference type="GO" id="GO:0009228">
    <property type="term" value="P:thiamine biosynthetic process"/>
    <property type="evidence" value="ECO:0007669"/>
    <property type="project" value="UniProtKB-KW"/>
</dbReference>
<dbReference type="GO" id="GO:0050660">
    <property type="term" value="F:flavin adenine dinucleotide binding"/>
    <property type="evidence" value="ECO:0007669"/>
    <property type="project" value="InterPro"/>
</dbReference>
<dbReference type="Gene3D" id="3.50.50.60">
    <property type="entry name" value="FAD/NAD(P)-binding domain"/>
    <property type="match status" value="1"/>
</dbReference>
<dbReference type="GO" id="GO:0043799">
    <property type="term" value="F:glycine oxidase activity"/>
    <property type="evidence" value="ECO:0007669"/>
    <property type="project" value="UniProtKB-EC"/>
</dbReference>
<dbReference type="RefSeq" id="WP_169503018.1">
    <property type="nucleotide sequence ID" value="NZ_JABBPN010000001.1"/>
</dbReference>
<dbReference type="Gene3D" id="3.30.9.10">
    <property type="entry name" value="D-Amino Acid Oxidase, subunit A, domain 2"/>
    <property type="match status" value="1"/>
</dbReference>
<evidence type="ECO:0000256" key="3">
    <source>
        <dbReference type="ARBA" id="ARBA00023002"/>
    </source>
</evidence>
<evidence type="ECO:0000256" key="2">
    <source>
        <dbReference type="ARBA" id="ARBA00022977"/>
    </source>
</evidence>
<evidence type="ECO:0000313" key="7">
    <source>
        <dbReference type="EMBL" id="NMO94317.1"/>
    </source>
</evidence>
<dbReference type="PANTHER" id="PTHR13847:SF289">
    <property type="entry name" value="GLYCINE OXIDASE"/>
    <property type="match status" value="1"/>
</dbReference>
<dbReference type="EC" id="1.4.3.19" evidence="5"/>
<accession>A0A848M0H2</accession>
<dbReference type="SUPFAM" id="SSF54373">
    <property type="entry name" value="FAD-linked reductases, C-terminal domain"/>
    <property type="match status" value="1"/>
</dbReference>
<dbReference type="Proteomes" id="UP000565468">
    <property type="component" value="Unassembled WGS sequence"/>
</dbReference>
<dbReference type="EMBL" id="JABBPN010000001">
    <property type="protein sequence ID" value="NMO94317.1"/>
    <property type="molecule type" value="Genomic_DNA"/>
</dbReference>
<dbReference type="GO" id="GO:0005737">
    <property type="term" value="C:cytoplasm"/>
    <property type="evidence" value="ECO:0007669"/>
    <property type="project" value="TreeGrafter"/>
</dbReference>
<comment type="caution">
    <text evidence="7">The sequence shown here is derived from an EMBL/GenBank/DDBJ whole genome shotgun (WGS) entry which is preliminary data.</text>
</comment>
<evidence type="ECO:0000259" key="6">
    <source>
        <dbReference type="Pfam" id="PF01266"/>
    </source>
</evidence>
<protein>
    <recommendedName>
        <fullName evidence="5">glycine oxidase</fullName>
        <ecNumber evidence="5">1.4.3.19</ecNumber>
    </recommendedName>
</protein>
<evidence type="ECO:0000256" key="5">
    <source>
        <dbReference type="ARBA" id="ARBA00050018"/>
    </source>
</evidence>
<keyword evidence="8" id="KW-1185">Reference proteome</keyword>